<sequence>MTGRLIALDRINGREAAALIRNGQLDDILIATDGPAPEAIHHARVERVGPGGHGAFLATSDGAAYLRDAKGMTAGQALTVQVSAHAEPGKAFPVTTRLRFKGRHAILTPGAPGISLSRRITDADKRARLRDIATAAMAGVAHGLILRSAAAGAVEGVIAAEIGELLALAEAVLTARPAQPACLVAAPGPHALAAREWDRAETDDRPGAFERHGVNDALAALRSPREALAGGGAIFIEPTRALVAVDVNTGGDFSPAAGLKANIACARALPRALRLRGLGGQIVIDPAPMPRRDRAAFENALRAAFRDDGEQTALVGWTPLGHYELQRKRGRQPLHDIPT</sequence>
<name>A0A1R3WB10_9RHOB</name>
<gene>
    <name evidence="9" type="ORF">SAMN05421849_0247</name>
</gene>
<dbReference type="GO" id="GO:0005737">
    <property type="term" value="C:cytoplasm"/>
    <property type="evidence" value="ECO:0007669"/>
    <property type="project" value="TreeGrafter"/>
</dbReference>
<evidence type="ECO:0000313" key="10">
    <source>
        <dbReference type="Proteomes" id="UP000192455"/>
    </source>
</evidence>
<dbReference type="Pfam" id="PF10150">
    <property type="entry name" value="RNase_E_G"/>
    <property type="match status" value="2"/>
</dbReference>
<evidence type="ECO:0000256" key="6">
    <source>
        <dbReference type="ARBA" id="ARBA00022842"/>
    </source>
</evidence>
<dbReference type="GO" id="GO:0004540">
    <property type="term" value="F:RNA nuclease activity"/>
    <property type="evidence" value="ECO:0007669"/>
    <property type="project" value="InterPro"/>
</dbReference>
<dbReference type="GO" id="GO:0003723">
    <property type="term" value="F:RNA binding"/>
    <property type="evidence" value="ECO:0007669"/>
    <property type="project" value="UniProtKB-KW"/>
</dbReference>
<dbReference type="GO" id="GO:0016787">
    <property type="term" value="F:hydrolase activity"/>
    <property type="evidence" value="ECO:0007669"/>
    <property type="project" value="UniProtKB-KW"/>
</dbReference>
<proteinExistence type="predicted"/>
<keyword evidence="3" id="KW-0479">Metal-binding</keyword>
<dbReference type="EMBL" id="FTPS01000001">
    <property type="protein sequence ID" value="SIT74983.1"/>
    <property type="molecule type" value="Genomic_DNA"/>
</dbReference>
<evidence type="ECO:0000256" key="4">
    <source>
        <dbReference type="ARBA" id="ARBA00022759"/>
    </source>
</evidence>
<dbReference type="RefSeq" id="WP_076646536.1">
    <property type="nucleotide sequence ID" value="NZ_FTPS01000001.1"/>
</dbReference>
<evidence type="ECO:0000256" key="3">
    <source>
        <dbReference type="ARBA" id="ARBA00022723"/>
    </source>
</evidence>
<evidence type="ECO:0000256" key="7">
    <source>
        <dbReference type="ARBA" id="ARBA00022884"/>
    </source>
</evidence>
<dbReference type="STRING" id="515897.SAMN05421849_0247"/>
<dbReference type="GO" id="GO:0006364">
    <property type="term" value="P:rRNA processing"/>
    <property type="evidence" value="ECO:0007669"/>
    <property type="project" value="TreeGrafter"/>
</dbReference>
<feature type="domain" description="RNA-binding protein AU-1/Ribonuclease E/G" evidence="8">
    <location>
        <begin position="205"/>
        <end position="329"/>
    </location>
</feature>
<evidence type="ECO:0000313" key="9">
    <source>
        <dbReference type="EMBL" id="SIT74983.1"/>
    </source>
</evidence>
<evidence type="ECO:0000256" key="1">
    <source>
        <dbReference type="ARBA" id="ARBA00001946"/>
    </source>
</evidence>
<accession>A0A1R3WB10</accession>
<keyword evidence="7" id="KW-0694">RNA-binding</keyword>
<dbReference type="GO" id="GO:0004519">
    <property type="term" value="F:endonuclease activity"/>
    <property type="evidence" value="ECO:0007669"/>
    <property type="project" value="UniProtKB-KW"/>
</dbReference>
<dbReference type="Proteomes" id="UP000192455">
    <property type="component" value="Unassembled WGS sequence"/>
</dbReference>
<organism evidence="9 10">
    <name type="scientific">Pontibaca methylaminivorans</name>
    <dbReference type="NCBI Taxonomy" id="515897"/>
    <lineage>
        <taxon>Bacteria</taxon>
        <taxon>Pseudomonadati</taxon>
        <taxon>Pseudomonadota</taxon>
        <taxon>Alphaproteobacteria</taxon>
        <taxon>Rhodobacterales</taxon>
        <taxon>Roseobacteraceae</taxon>
        <taxon>Pontibaca</taxon>
    </lineage>
</organism>
<keyword evidence="6" id="KW-0460">Magnesium</keyword>
<keyword evidence="5" id="KW-0378">Hydrolase</keyword>
<dbReference type="GO" id="GO:0046872">
    <property type="term" value="F:metal ion binding"/>
    <property type="evidence" value="ECO:0007669"/>
    <property type="project" value="UniProtKB-KW"/>
</dbReference>
<protein>
    <submittedName>
        <fullName evidence="9">Ribonuclease, Rne/Rng family</fullName>
    </submittedName>
</protein>
<evidence type="ECO:0000256" key="2">
    <source>
        <dbReference type="ARBA" id="ARBA00022722"/>
    </source>
</evidence>
<feature type="domain" description="RNA-binding protein AU-1/Ribonuclease E/G" evidence="8">
    <location>
        <begin position="101"/>
        <end position="186"/>
    </location>
</feature>
<keyword evidence="2" id="KW-0540">Nuclease</keyword>
<reference evidence="9 10" key="1">
    <citation type="submission" date="2017-01" db="EMBL/GenBank/DDBJ databases">
        <authorList>
            <person name="Mah S.A."/>
            <person name="Swanson W.J."/>
            <person name="Moy G.W."/>
            <person name="Vacquier V.D."/>
        </authorList>
    </citation>
    <scope>NUCLEOTIDE SEQUENCE [LARGE SCALE GENOMIC DNA]</scope>
    <source>
        <strain evidence="9 10">DSM 21219</strain>
    </source>
</reference>
<dbReference type="PANTHER" id="PTHR30001">
    <property type="entry name" value="RIBONUCLEASE"/>
    <property type="match status" value="1"/>
</dbReference>
<evidence type="ECO:0000259" key="8">
    <source>
        <dbReference type="Pfam" id="PF10150"/>
    </source>
</evidence>
<comment type="cofactor">
    <cofactor evidence="1">
        <name>Mg(2+)</name>
        <dbReference type="ChEBI" id="CHEBI:18420"/>
    </cofactor>
</comment>
<dbReference type="AlphaFoldDB" id="A0A1R3WB10"/>
<dbReference type="OrthoDB" id="9804278at2"/>
<dbReference type="InterPro" id="IPR004659">
    <property type="entry name" value="RNase_E/G"/>
</dbReference>
<dbReference type="InterPro" id="IPR019307">
    <property type="entry name" value="RNA-bd_AU-1/RNase_E/G"/>
</dbReference>
<evidence type="ECO:0000256" key="5">
    <source>
        <dbReference type="ARBA" id="ARBA00022801"/>
    </source>
</evidence>
<keyword evidence="4" id="KW-0255">Endonuclease</keyword>
<dbReference type="PANTHER" id="PTHR30001:SF1">
    <property type="entry name" value="RIBONUCLEASE E_G-LIKE PROTEIN, CHLOROPLASTIC"/>
    <property type="match status" value="1"/>
</dbReference>
<keyword evidence="10" id="KW-1185">Reference proteome</keyword>